<dbReference type="Proteomes" id="UP001154252">
    <property type="component" value="Unassembled WGS sequence"/>
</dbReference>
<proteinExistence type="predicted"/>
<dbReference type="AlphaFoldDB" id="A0A9W4KBK3"/>
<dbReference type="EMBL" id="CAJVRC010000843">
    <property type="protein sequence ID" value="CAG8890838.1"/>
    <property type="molecule type" value="Genomic_DNA"/>
</dbReference>
<protein>
    <submittedName>
        <fullName evidence="1">Uncharacterized protein</fullName>
    </submittedName>
</protein>
<sequence>MYSLYSPGTPCIGVSLEGPSAISETERLCITVKITYDGLTNEDCEAVHADAKPITIHDYPFYRDNFRLQRRCHDYDPLKNSDEDPLQWKGYFDDERNEGWMIVDEPDVEVNVTDSIFFRSLQPGESLIRHVFLGFLDLHPNTVVGDTYRYQYWGCCWTWGDREDHAKTVVKLPCWLNDHVVDPADNDGRPVITHPILSSSPLLIDLKWILFGLDVKSRNKIDMHLTYAFAFSFDSSGKPPCSRWAVSIYKTASLKAPTLMYSRVCMDYQRVA</sequence>
<dbReference type="OrthoDB" id="4323953at2759"/>
<organism evidence="1 2">
    <name type="scientific">Penicillium egyptiacum</name>
    <dbReference type="NCBI Taxonomy" id="1303716"/>
    <lineage>
        <taxon>Eukaryota</taxon>
        <taxon>Fungi</taxon>
        <taxon>Dikarya</taxon>
        <taxon>Ascomycota</taxon>
        <taxon>Pezizomycotina</taxon>
        <taxon>Eurotiomycetes</taxon>
        <taxon>Eurotiomycetidae</taxon>
        <taxon>Eurotiales</taxon>
        <taxon>Aspergillaceae</taxon>
        <taxon>Penicillium</taxon>
    </lineage>
</organism>
<evidence type="ECO:0000313" key="1">
    <source>
        <dbReference type="EMBL" id="CAG8890838.1"/>
    </source>
</evidence>
<comment type="caution">
    <text evidence="1">The sequence shown here is derived from an EMBL/GenBank/DDBJ whole genome shotgun (WGS) entry which is preliminary data.</text>
</comment>
<gene>
    <name evidence="1" type="ORF">PEGY_LOCUS2519</name>
</gene>
<accession>A0A9W4KBK3</accession>
<reference evidence="1" key="1">
    <citation type="submission" date="2021-07" db="EMBL/GenBank/DDBJ databases">
        <authorList>
            <person name="Branca A.L. A."/>
        </authorList>
    </citation>
    <scope>NUCLEOTIDE SEQUENCE</scope>
</reference>
<keyword evidence="2" id="KW-1185">Reference proteome</keyword>
<evidence type="ECO:0000313" key="2">
    <source>
        <dbReference type="Proteomes" id="UP001154252"/>
    </source>
</evidence>
<name>A0A9W4KBK3_9EURO</name>